<comment type="caution">
    <text evidence="1">The sequence shown here is derived from an EMBL/GenBank/DDBJ whole genome shotgun (WGS) entry which is preliminary data.</text>
</comment>
<evidence type="ECO:0000313" key="2">
    <source>
        <dbReference type="Proteomes" id="UP000735302"/>
    </source>
</evidence>
<dbReference type="Proteomes" id="UP000735302">
    <property type="component" value="Unassembled WGS sequence"/>
</dbReference>
<keyword evidence="2" id="KW-1185">Reference proteome</keyword>
<accession>A0AAV4DKY3</accession>
<organism evidence="1 2">
    <name type="scientific">Plakobranchus ocellatus</name>
    <dbReference type="NCBI Taxonomy" id="259542"/>
    <lineage>
        <taxon>Eukaryota</taxon>
        <taxon>Metazoa</taxon>
        <taxon>Spiralia</taxon>
        <taxon>Lophotrochozoa</taxon>
        <taxon>Mollusca</taxon>
        <taxon>Gastropoda</taxon>
        <taxon>Heterobranchia</taxon>
        <taxon>Euthyneura</taxon>
        <taxon>Panpulmonata</taxon>
        <taxon>Sacoglossa</taxon>
        <taxon>Placobranchoidea</taxon>
        <taxon>Plakobranchidae</taxon>
        <taxon>Plakobranchus</taxon>
    </lineage>
</organism>
<evidence type="ECO:0000313" key="1">
    <source>
        <dbReference type="EMBL" id="GFO44707.1"/>
    </source>
</evidence>
<reference evidence="1 2" key="1">
    <citation type="journal article" date="2021" name="Elife">
        <title>Chloroplast acquisition without the gene transfer in kleptoplastic sea slugs, Plakobranchus ocellatus.</title>
        <authorList>
            <person name="Maeda T."/>
            <person name="Takahashi S."/>
            <person name="Yoshida T."/>
            <person name="Shimamura S."/>
            <person name="Takaki Y."/>
            <person name="Nagai Y."/>
            <person name="Toyoda A."/>
            <person name="Suzuki Y."/>
            <person name="Arimoto A."/>
            <person name="Ishii H."/>
            <person name="Satoh N."/>
            <person name="Nishiyama T."/>
            <person name="Hasebe M."/>
            <person name="Maruyama T."/>
            <person name="Minagawa J."/>
            <person name="Obokata J."/>
            <person name="Shigenobu S."/>
        </authorList>
    </citation>
    <scope>NUCLEOTIDE SEQUENCE [LARGE SCALE GENOMIC DNA]</scope>
</reference>
<dbReference type="AlphaFoldDB" id="A0AAV4DKY3"/>
<sequence>MKQILLNPSTFCPCSNGRLMIIQNAVVEGGAEHETSIRLQLSVPPTAMSHTLISATVLLASLAAASAIFSPPFLPVFGPRPIVPFFGPRPLLPIIGRRFLPLVPPVVPITRPFVSRPRFQNRQRRRRVTQQISTGRTRPFVATVGGNSVGRQDRPRDDRVTVNLIDGRDTTGPNVYLVDYGRDGFFDGGMDFGLAGGLDVGLGGLNMGPGMDLGSGFLRDGFGGGDVSIDGNVYINGNSKAPVSGAPLGGPVAPLGAPVAAPMGGGVSATDVFDYGLSSMPLDPANMALNAATQGANVPLV</sequence>
<gene>
    <name evidence="1" type="ORF">PoB_007121200</name>
</gene>
<protein>
    <submittedName>
        <fullName evidence="1">Uncharacterized protein</fullName>
    </submittedName>
</protein>
<dbReference type="EMBL" id="BLXT01007982">
    <property type="protein sequence ID" value="GFO44707.1"/>
    <property type="molecule type" value="Genomic_DNA"/>
</dbReference>
<name>A0AAV4DKY3_9GAST</name>
<proteinExistence type="predicted"/>